<sequence>EHKHDLLNQQTTNQTPDAYDDNNNNNNNNNLNLRLRNDDRGRAALDNRNNLLANDRLRRRALDLNRYDRGFV</sequence>
<gene>
    <name evidence="2" type="ORF">FNK824_LOCUS40866</name>
</gene>
<dbReference type="AlphaFoldDB" id="A0A820IDX6"/>
<dbReference type="EMBL" id="CAJOBE010035315">
    <property type="protein sequence ID" value="CAF4307310.1"/>
    <property type="molecule type" value="Genomic_DNA"/>
</dbReference>
<protein>
    <submittedName>
        <fullName evidence="2">Uncharacterized protein</fullName>
    </submittedName>
</protein>
<name>A0A820IDX6_9BILA</name>
<feature type="non-terminal residue" evidence="2">
    <location>
        <position position="1"/>
    </location>
</feature>
<proteinExistence type="predicted"/>
<evidence type="ECO:0000256" key="1">
    <source>
        <dbReference type="SAM" id="MobiDB-lite"/>
    </source>
</evidence>
<reference evidence="2" key="1">
    <citation type="submission" date="2021-02" db="EMBL/GenBank/DDBJ databases">
        <authorList>
            <person name="Nowell W R."/>
        </authorList>
    </citation>
    <scope>NUCLEOTIDE SEQUENCE</scope>
</reference>
<evidence type="ECO:0000313" key="3">
    <source>
        <dbReference type="Proteomes" id="UP000663874"/>
    </source>
</evidence>
<feature type="compositionally biased region" description="Low complexity" evidence="1">
    <location>
        <begin position="21"/>
        <end position="34"/>
    </location>
</feature>
<evidence type="ECO:0000313" key="2">
    <source>
        <dbReference type="EMBL" id="CAF4307310.1"/>
    </source>
</evidence>
<comment type="caution">
    <text evidence="2">The sequence shown here is derived from an EMBL/GenBank/DDBJ whole genome shotgun (WGS) entry which is preliminary data.</text>
</comment>
<dbReference type="Proteomes" id="UP000663874">
    <property type="component" value="Unassembled WGS sequence"/>
</dbReference>
<feature type="region of interest" description="Disordered" evidence="1">
    <location>
        <begin position="1"/>
        <end position="37"/>
    </location>
</feature>
<organism evidence="2 3">
    <name type="scientific">Rotaria sordida</name>
    <dbReference type="NCBI Taxonomy" id="392033"/>
    <lineage>
        <taxon>Eukaryota</taxon>
        <taxon>Metazoa</taxon>
        <taxon>Spiralia</taxon>
        <taxon>Gnathifera</taxon>
        <taxon>Rotifera</taxon>
        <taxon>Eurotatoria</taxon>
        <taxon>Bdelloidea</taxon>
        <taxon>Philodinida</taxon>
        <taxon>Philodinidae</taxon>
        <taxon>Rotaria</taxon>
    </lineage>
</organism>
<accession>A0A820IDX6</accession>
<feature type="compositionally biased region" description="Polar residues" evidence="1">
    <location>
        <begin position="7"/>
        <end position="16"/>
    </location>
</feature>